<dbReference type="EMBL" id="AL731604">
    <property type="protein sequence ID" value="CAE02461.1"/>
    <property type="molecule type" value="Genomic_DNA"/>
</dbReference>
<dbReference type="Proteomes" id="UP000000763">
    <property type="component" value="Chromosome 4"/>
</dbReference>
<keyword evidence="1" id="KW-0175">Coiled coil</keyword>
<dbReference type="AlphaFoldDB" id="Q7XRJ6"/>
<evidence type="ECO:0000313" key="3">
    <source>
        <dbReference type="Proteomes" id="UP000000763"/>
    </source>
</evidence>
<proteinExistence type="predicted"/>
<evidence type="ECO:0000256" key="1">
    <source>
        <dbReference type="SAM" id="Coils"/>
    </source>
</evidence>
<feature type="coiled-coil region" evidence="1">
    <location>
        <begin position="128"/>
        <end position="179"/>
    </location>
</feature>
<reference evidence="3" key="1">
    <citation type="journal article" date="2005" name="Nature">
        <title>The map-based sequence of the rice genome.</title>
        <authorList>
            <consortium name="International rice genome sequencing project (IRGSP)"/>
            <person name="Matsumoto T."/>
            <person name="Wu J."/>
            <person name="Kanamori H."/>
            <person name="Katayose Y."/>
            <person name="Fujisawa M."/>
            <person name="Namiki N."/>
            <person name="Mizuno H."/>
            <person name="Yamamoto K."/>
            <person name="Antonio B.A."/>
            <person name="Baba T."/>
            <person name="Sakata K."/>
            <person name="Nagamura Y."/>
            <person name="Aoki H."/>
            <person name="Arikawa K."/>
            <person name="Arita K."/>
            <person name="Bito T."/>
            <person name="Chiden Y."/>
            <person name="Fujitsuka N."/>
            <person name="Fukunaka R."/>
            <person name="Hamada M."/>
            <person name="Harada C."/>
            <person name="Hayashi A."/>
            <person name="Hijishita S."/>
            <person name="Honda M."/>
            <person name="Hosokawa S."/>
            <person name="Ichikawa Y."/>
            <person name="Idonuma A."/>
            <person name="Iijima M."/>
            <person name="Ikeda M."/>
            <person name="Ikeno M."/>
            <person name="Ito K."/>
            <person name="Ito S."/>
            <person name="Ito T."/>
            <person name="Ito Y."/>
            <person name="Ito Y."/>
            <person name="Iwabuchi A."/>
            <person name="Kamiya K."/>
            <person name="Karasawa W."/>
            <person name="Kurita K."/>
            <person name="Katagiri S."/>
            <person name="Kikuta A."/>
            <person name="Kobayashi H."/>
            <person name="Kobayashi N."/>
            <person name="Machita K."/>
            <person name="Maehara T."/>
            <person name="Masukawa M."/>
            <person name="Mizubayashi T."/>
            <person name="Mukai Y."/>
            <person name="Nagasaki H."/>
            <person name="Nagata Y."/>
            <person name="Naito S."/>
            <person name="Nakashima M."/>
            <person name="Nakama Y."/>
            <person name="Nakamichi Y."/>
            <person name="Nakamura M."/>
            <person name="Meguro A."/>
            <person name="Negishi M."/>
            <person name="Ohta I."/>
            <person name="Ohta T."/>
            <person name="Okamoto M."/>
            <person name="Ono N."/>
            <person name="Saji S."/>
            <person name="Sakaguchi M."/>
            <person name="Sakai K."/>
            <person name="Shibata M."/>
            <person name="Shimokawa T."/>
            <person name="Song J."/>
            <person name="Takazaki Y."/>
            <person name="Terasawa K."/>
            <person name="Tsugane M."/>
            <person name="Tsuji K."/>
            <person name="Ueda S."/>
            <person name="Waki K."/>
            <person name="Yamagata H."/>
            <person name="Yamamoto M."/>
            <person name="Yamamoto S."/>
            <person name="Yamane H."/>
            <person name="Yoshiki S."/>
            <person name="Yoshihara R."/>
            <person name="Yukawa K."/>
            <person name="Zhong H."/>
            <person name="Yano M."/>
            <person name="Yuan Q."/>
            <person name="Ouyang S."/>
            <person name="Liu J."/>
            <person name="Jones K.M."/>
            <person name="Gansberger K."/>
            <person name="Moffat K."/>
            <person name="Hill J."/>
            <person name="Bera J."/>
            <person name="Fadrosh D."/>
            <person name="Jin S."/>
            <person name="Johri S."/>
            <person name="Kim M."/>
            <person name="Overton L."/>
            <person name="Reardon M."/>
            <person name="Tsitrin T."/>
            <person name="Vuong H."/>
            <person name="Weaver B."/>
            <person name="Ciecko A."/>
            <person name="Tallon L."/>
            <person name="Jackson J."/>
            <person name="Pai G."/>
            <person name="Aken S.V."/>
            <person name="Utterback T."/>
            <person name="Reidmuller S."/>
            <person name="Feldblyum T."/>
            <person name="Hsiao J."/>
            <person name="Zismann V."/>
            <person name="Iobst S."/>
            <person name="de Vazeille A.R."/>
            <person name="Buell C.R."/>
            <person name="Ying K."/>
            <person name="Li Y."/>
            <person name="Lu T."/>
            <person name="Huang Y."/>
            <person name="Zhao Q."/>
            <person name="Feng Q."/>
            <person name="Zhang L."/>
            <person name="Zhu J."/>
            <person name="Weng Q."/>
            <person name="Mu J."/>
            <person name="Lu Y."/>
            <person name="Fan D."/>
            <person name="Liu Y."/>
            <person name="Guan J."/>
            <person name="Zhang Y."/>
            <person name="Yu S."/>
            <person name="Liu X."/>
            <person name="Zhang Y."/>
            <person name="Hong G."/>
            <person name="Han B."/>
            <person name="Choisne N."/>
            <person name="Demange N."/>
            <person name="Orjeda G."/>
            <person name="Samain S."/>
            <person name="Cattolico L."/>
            <person name="Pelletier E."/>
            <person name="Couloux A."/>
            <person name="Segurens B."/>
            <person name="Wincker P."/>
            <person name="D'Hont A."/>
            <person name="Scarpelli C."/>
            <person name="Weissenbach J."/>
            <person name="Salanoubat M."/>
            <person name="Quetier F."/>
            <person name="Yu Y."/>
            <person name="Kim H.R."/>
            <person name="Rambo T."/>
            <person name="Currie J."/>
            <person name="Collura K."/>
            <person name="Luo M."/>
            <person name="Yang T."/>
            <person name="Ammiraju J.S.S."/>
            <person name="Engler F."/>
            <person name="Soderlund C."/>
            <person name="Wing R.A."/>
            <person name="Palmer L.E."/>
            <person name="de la Bastide M."/>
            <person name="Spiegel L."/>
            <person name="Nascimento L."/>
            <person name="Zutavern T."/>
            <person name="O'Shaughnessy A."/>
            <person name="Dike S."/>
            <person name="Dedhia N."/>
            <person name="Preston R."/>
            <person name="Balija V."/>
            <person name="McCombie W.R."/>
            <person name="Chow T."/>
            <person name="Chen H."/>
            <person name="Chung M."/>
            <person name="Chen C."/>
            <person name="Shaw J."/>
            <person name="Wu H."/>
            <person name="Hsiao K."/>
            <person name="Chao Y."/>
            <person name="Chu M."/>
            <person name="Cheng C."/>
            <person name="Hour A."/>
            <person name="Lee P."/>
            <person name="Lin S."/>
            <person name="Lin Y."/>
            <person name="Liou J."/>
            <person name="Liu S."/>
            <person name="Hsing Y."/>
            <person name="Raghuvanshi S."/>
            <person name="Mohanty A."/>
            <person name="Bharti A.K."/>
            <person name="Gaur A."/>
            <person name="Gupta V."/>
            <person name="Kumar D."/>
            <person name="Ravi V."/>
            <person name="Vij S."/>
            <person name="Kapur A."/>
            <person name="Khurana P."/>
            <person name="Khurana P."/>
            <person name="Khurana J.P."/>
            <person name="Tyagi A.K."/>
            <person name="Gaikwad K."/>
            <person name="Singh A."/>
            <person name="Dalal V."/>
            <person name="Srivastava S."/>
            <person name="Dixit A."/>
            <person name="Pal A.K."/>
            <person name="Ghazi I.A."/>
            <person name="Yadav M."/>
            <person name="Pandit A."/>
            <person name="Bhargava A."/>
            <person name="Sureshbabu K."/>
            <person name="Batra K."/>
            <person name="Sharma T.R."/>
            <person name="Mohapatra T."/>
            <person name="Singh N.K."/>
            <person name="Messing J."/>
            <person name="Nelson A.B."/>
            <person name="Fuks G."/>
            <person name="Kavchok S."/>
            <person name="Keizer G."/>
            <person name="Linton E."/>
            <person name="Llaca V."/>
            <person name="Song R."/>
            <person name="Tanyolac B."/>
            <person name="Young S."/>
            <person name="Ho-Il K."/>
            <person name="Hahn J.H."/>
            <person name="Sangsakoo G."/>
            <person name="Vanavichit A."/>
            <person name="de Mattos Luiz.A.T."/>
            <person name="Zimmer P.D."/>
            <person name="Malone G."/>
            <person name="Dellagostin O."/>
            <person name="de Oliveira A.C."/>
            <person name="Bevan M."/>
            <person name="Bancroft I."/>
            <person name="Minx P."/>
            <person name="Cordum H."/>
            <person name="Wilson R."/>
            <person name="Cheng Z."/>
            <person name="Jin W."/>
            <person name="Jiang J."/>
            <person name="Leong S.A."/>
            <person name="Iwama H."/>
            <person name="Gojobori T."/>
            <person name="Itoh T."/>
            <person name="Niimura Y."/>
            <person name="Fujii Y."/>
            <person name="Habara T."/>
            <person name="Sakai H."/>
            <person name="Sato Y."/>
            <person name="Wilson G."/>
            <person name="Kumar K."/>
            <person name="McCouch S."/>
            <person name="Juretic N."/>
            <person name="Hoen D."/>
            <person name="Wright S."/>
            <person name="Bruskiewich R."/>
            <person name="Bureau T."/>
            <person name="Miyao A."/>
            <person name="Hirochika H."/>
            <person name="Nishikawa T."/>
            <person name="Kadowaki K."/>
            <person name="Sugiura M."/>
            <person name="Burr B."/>
            <person name="Sasaki T."/>
        </authorList>
    </citation>
    <scope>NUCLEOTIDE SEQUENCE [LARGE SCALE GENOMIC DNA]</scope>
    <source>
        <strain evidence="3">cv. Nipponbare</strain>
    </source>
</reference>
<sequence>MESSGERDGKRTNEEESSGMDFIGAGRALKIPLKIPVSEFRHVELKKKFHMPDSIIICITSLGFSLDLHRHFLRVIYKLNFRLGRRTSGCDILPFVEGILAAHCSTERTVRACLDGFKNHLRAKDDELGRKNLEMEALVNTLKEAKAENKWLQSELEKGKEAGAEVDRLKAELEKEKAHTAVLIDYYNLTEPKMEALRQEVCKAEASTAEESRRFSQEMVKTTESARTACQTLRLALTDMGAKVRGDPSEDASVFDFSEWTQQAGGSVSDCATAYGDCYARVTSQNDPKIYPLNYA</sequence>
<protein>
    <submittedName>
        <fullName evidence="2">OSJNBa0042D13.14 protein</fullName>
    </submittedName>
</protein>
<name>Q7XRJ6_ORYSJ</name>
<accession>Q7XRJ6</accession>
<organism evidence="2 3">
    <name type="scientific">Oryza sativa subsp. japonica</name>
    <name type="common">Rice</name>
    <dbReference type="NCBI Taxonomy" id="39947"/>
    <lineage>
        <taxon>Eukaryota</taxon>
        <taxon>Viridiplantae</taxon>
        <taxon>Streptophyta</taxon>
        <taxon>Embryophyta</taxon>
        <taxon>Tracheophyta</taxon>
        <taxon>Spermatophyta</taxon>
        <taxon>Magnoliopsida</taxon>
        <taxon>Liliopsida</taxon>
        <taxon>Poales</taxon>
        <taxon>Poaceae</taxon>
        <taxon>BOP clade</taxon>
        <taxon>Oryzoideae</taxon>
        <taxon>Oryzeae</taxon>
        <taxon>Oryzinae</taxon>
        <taxon>Oryza</taxon>
        <taxon>Oryza sativa</taxon>
    </lineage>
</organism>
<gene>
    <name evidence="2" type="primary">OSJNBa0042D13.14</name>
</gene>
<reference evidence="3" key="2">
    <citation type="journal article" date="2008" name="Nucleic Acids Res.">
        <title>The rice annotation project database (RAP-DB): 2008 update.</title>
        <authorList>
            <consortium name="The rice annotation project (RAP)"/>
        </authorList>
    </citation>
    <scope>GENOME REANNOTATION</scope>
    <source>
        <strain evidence="3">cv. Nipponbare</strain>
    </source>
</reference>
<evidence type="ECO:0000313" key="2">
    <source>
        <dbReference type="EMBL" id="CAE02461.1"/>
    </source>
</evidence>